<protein>
    <submittedName>
        <fullName evidence="2">GCN5-related N-acetyltransferase</fullName>
    </submittedName>
</protein>
<dbReference type="AlphaFoldDB" id="E1R141"/>
<dbReference type="Proteomes" id="UP000002318">
    <property type="component" value="Chromosome"/>
</dbReference>
<dbReference type="KEGG" id="ssm:Spirs_1160"/>
<accession>E1R141</accession>
<dbReference type="RefSeq" id="WP_013253754.1">
    <property type="nucleotide sequence ID" value="NC_014364.1"/>
</dbReference>
<evidence type="ECO:0000313" key="3">
    <source>
        <dbReference type="Proteomes" id="UP000002318"/>
    </source>
</evidence>
<dbReference type="OrthoDB" id="9787920at2"/>
<proteinExistence type="predicted"/>
<dbReference type="Pfam" id="PF00583">
    <property type="entry name" value="Acetyltransf_1"/>
    <property type="match status" value="1"/>
</dbReference>
<evidence type="ECO:0000259" key="1">
    <source>
        <dbReference type="PROSITE" id="PS51186"/>
    </source>
</evidence>
<organism evidence="2 3">
    <name type="scientific">Sediminispirochaeta smaragdinae (strain DSM 11293 / JCM 15392 / SEBR 4228)</name>
    <name type="common">Spirochaeta smaragdinae</name>
    <dbReference type="NCBI Taxonomy" id="573413"/>
    <lineage>
        <taxon>Bacteria</taxon>
        <taxon>Pseudomonadati</taxon>
        <taxon>Spirochaetota</taxon>
        <taxon>Spirochaetia</taxon>
        <taxon>Spirochaetales</taxon>
        <taxon>Spirochaetaceae</taxon>
        <taxon>Sediminispirochaeta</taxon>
    </lineage>
</organism>
<dbReference type="CDD" id="cd04301">
    <property type="entry name" value="NAT_SF"/>
    <property type="match status" value="1"/>
</dbReference>
<evidence type="ECO:0000313" key="2">
    <source>
        <dbReference type="EMBL" id="ADK80290.1"/>
    </source>
</evidence>
<dbReference type="EMBL" id="CP002116">
    <property type="protein sequence ID" value="ADK80290.1"/>
    <property type="molecule type" value="Genomic_DNA"/>
</dbReference>
<reference evidence="2 3" key="1">
    <citation type="journal article" date="2010" name="Stand. Genomic Sci.">
        <title>Complete genome sequence of Spirochaeta smaragdinae type strain (SEBR 4228).</title>
        <authorList>
            <person name="Mavromatis K."/>
            <person name="Yasawong M."/>
            <person name="Chertkov O."/>
            <person name="Lapidus A."/>
            <person name="Lucas S."/>
            <person name="Nolan M."/>
            <person name="Del Rio T.G."/>
            <person name="Tice H."/>
            <person name="Cheng J.F."/>
            <person name="Pitluck S."/>
            <person name="Liolios K."/>
            <person name="Ivanova N."/>
            <person name="Tapia R."/>
            <person name="Han C."/>
            <person name="Bruce D."/>
            <person name="Goodwin L."/>
            <person name="Pati A."/>
            <person name="Chen A."/>
            <person name="Palaniappan K."/>
            <person name="Land M."/>
            <person name="Hauser L."/>
            <person name="Chang Y.J."/>
            <person name="Jeffries C.D."/>
            <person name="Detter J.C."/>
            <person name="Rohde M."/>
            <person name="Brambilla E."/>
            <person name="Spring S."/>
            <person name="Goker M."/>
            <person name="Sikorski J."/>
            <person name="Woyke T."/>
            <person name="Bristow J."/>
            <person name="Eisen J.A."/>
            <person name="Markowitz V."/>
            <person name="Hugenholtz P."/>
            <person name="Klenk H.P."/>
            <person name="Kyrpides N.C."/>
        </authorList>
    </citation>
    <scope>NUCLEOTIDE SEQUENCE [LARGE SCALE GENOMIC DNA]</scope>
    <source>
        <strain evidence="3">DSM 11293 / JCM 15392 / SEBR 4228</strain>
    </source>
</reference>
<feature type="domain" description="N-acetyltransferase" evidence="1">
    <location>
        <begin position="9"/>
        <end position="156"/>
    </location>
</feature>
<dbReference type="Gene3D" id="3.40.630.30">
    <property type="match status" value="1"/>
</dbReference>
<dbReference type="STRING" id="573413.Spirs_1160"/>
<dbReference type="eggNOG" id="COG0456">
    <property type="taxonomic scope" value="Bacteria"/>
</dbReference>
<dbReference type="InterPro" id="IPR000182">
    <property type="entry name" value="GNAT_dom"/>
</dbReference>
<keyword evidence="3" id="KW-1185">Reference proteome</keyword>
<dbReference type="GO" id="GO:0016747">
    <property type="term" value="F:acyltransferase activity, transferring groups other than amino-acyl groups"/>
    <property type="evidence" value="ECO:0007669"/>
    <property type="project" value="InterPro"/>
</dbReference>
<gene>
    <name evidence="2" type="ordered locus">Spirs_1160</name>
</gene>
<dbReference type="HOGENOM" id="CLU_134449_0_0_12"/>
<dbReference type="InterPro" id="IPR016181">
    <property type="entry name" value="Acyl_CoA_acyltransferase"/>
</dbReference>
<name>E1R141_SEDSS</name>
<sequence>MIESETMKQQIRLAASEEELISCAKLMAESEPWITLGRGFEQTRKAVHDTSSDLFISLAGEEFTGFIMVQMQGAFRGYIKSFGIMPSWRGRGIGTSLLSFAESYIFKTSPNVFLCVSSFNTSAQGFYAAHGYETIGELKDYIIDGYSEILMRKSVGPLSGYRGDTVAGN</sequence>
<dbReference type="SUPFAM" id="SSF55729">
    <property type="entry name" value="Acyl-CoA N-acyltransferases (Nat)"/>
    <property type="match status" value="1"/>
</dbReference>
<dbReference type="PROSITE" id="PS51186">
    <property type="entry name" value="GNAT"/>
    <property type="match status" value="1"/>
</dbReference>